<evidence type="ECO:0000256" key="5">
    <source>
        <dbReference type="ARBA" id="ARBA00022801"/>
    </source>
</evidence>
<dbReference type="InterPro" id="IPR029058">
    <property type="entry name" value="AB_hydrolase_fold"/>
</dbReference>
<accession>A0ABW0KKI6</accession>
<feature type="region of interest" description="Disordered" evidence="8">
    <location>
        <begin position="481"/>
        <end position="505"/>
    </location>
</feature>
<dbReference type="PANTHER" id="PTHR33938:SF15">
    <property type="entry name" value="FERULOYL ESTERASE B-RELATED"/>
    <property type="match status" value="1"/>
</dbReference>
<dbReference type="RefSeq" id="WP_377162795.1">
    <property type="nucleotide sequence ID" value="NZ_JBHSMQ010000001.1"/>
</dbReference>
<dbReference type="EMBL" id="JBHSMQ010000001">
    <property type="protein sequence ID" value="MFC5453582.1"/>
    <property type="molecule type" value="Genomic_DNA"/>
</dbReference>
<dbReference type="InterPro" id="IPR011118">
    <property type="entry name" value="Tannase/feruloyl_esterase"/>
</dbReference>
<feature type="compositionally biased region" description="Basic and acidic residues" evidence="8">
    <location>
        <begin position="491"/>
        <end position="505"/>
    </location>
</feature>
<keyword evidence="11" id="KW-1185">Reference proteome</keyword>
<evidence type="ECO:0000256" key="2">
    <source>
        <dbReference type="ARBA" id="ARBA00022487"/>
    </source>
</evidence>
<evidence type="ECO:0000256" key="7">
    <source>
        <dbReference type="ARBA" id="ARBA00023157"/>
    </source>
</evidence>
<keyword evidence="5 10" id="KW-0378">Hydrolase</keyword>
<evidence type="ECO:0000256" key="4">
    <source>
        <dbReference type="ARBA" id="ARBA00022729"/>
    </source>
</evidence>
<dbReference type="Proteomes" id="UP001596052">
    <property type="component" value="Unassembled WGS sequence"/>
</dbReference>
<proteinExistence type="inferred from homology"/>
<keyword evidence="4 9" id="KW-0732">Signal</keyword>
<feature type="chain" id="PRO_5047343103" evidence="9">
    <location>
        <begin position="29"/>
        <end position="505"/>
    </location>
</feature>
<keyword evidence="6" id="KW-0106">Calcium</keyword>
<comment type="similarity">
    <text evidence="1">Belongs to the tannase family.</text>
</comment>
<evidence type="ECO:0000256" key="8">
    <source>
        <dbReference type="SAM" id="MobiDB-lite"/>
    </source>
</evidence>
<dbReference type="SUPFAM" id="SSF53474">
    <property type="entry name" value="alpha/beta-Hydrolases"/>
    <property type="match status" value="1"/>
</dbReference>
<dbReference type="Pfam" id="PF07519">
    <property type="entry name" value="Tannase"/>
    <property type="match status" value="2"/>
</dbReference>
<keyword evidence="2" id="KW-0719">Serine esterase</keyword>
<evidence type="ECO:0000256" key="6">
    <source>
        <dbReference type="ARBA" id="ARBA00022837"/>
    </source>
</evidence>
<dbReference type="GO" id="GO:0016787">
    <property type="term" value="F:hydrolase activity"/>
    <property type="evidence" value="ECO:0007669"/>
    <property type="project" value="UniProtKB-KW"/>
</dbReference>
<reference evidence="11" key="1">
    <citation type="journal article" date="2019" name="Int. J. Syst. Evol. Microbiol.">
        <title>The Global Catalogue of Microorganisms (GCM) 10K type strain sequencing project: providing services to taxonomists for standard genome sequencing and annotation.</title>
        <authorList>
            <consortium name="The Broad Institute Genomics Platform"/>
            <consortium name="The Broad Institute Genome Sequencing Center for Infectious Disease"/>
            <person name="Wu L."/>
            <person name="Ma J."/>
        </authorList>
    </citation>
    <scope>NUCLEOTIDE SEQUENCE [LARGE SCALE GENOMIC DNA]</scope>
    <source>
        <strain evidence="11">CGMCC 4.1469</strain>
    </source>
</reference>
<sequence length="505" mass="55081">MKHHTSRTFSLLCTLGFLRAFAVITATAAPAEKLAALEKLPIKAGKITLVEESSASTGTRVPPHVVVKANLTPASDSSIHVEIWLPEAAQWNRRFIGLGNGGAAGRINSGSLAGPMARGFAVATTDMGTAPNSDSGIGKPDVWKDFGYRATHLMTTLAKEVIQSYYGRAPEYSYFSGGSTGGSTGGQQALQEAQRYPEDYDGIVANVPAHCRTPLHAYFLWNEQIFHDCPFTPAQEENIIAAGNKYMASREIPQTAGKMVSDPRCNDYDIEAVIAIAQKKDPTLTEKHAEALRKLFGGPKHTITGERIFDGIPLGSSFKIAHGHLYLFQWVFGKDKDLYSLDFGKDIDTYTAALGPYLNAENADLSPFEKRGGKLIMISGSSDSCVPYHATLDYYERVIEHFGSLEKTASFCKLYIVPGMSHGPGPGINKLPDMLGLVMHWREKGEAPHALSAQRVNDGRTEIDMPLYPYPEKTRWDASAGFKPVQGPRGGVDRVAERFRPKAAE</sequence>
<dbReference type="Gene3D" id="3.40.50.1820">
    <property type="entry name" value="alpha/beta hydrolase"/>
    <property type="match status" value="1"/>
</dbReference>
<organism evidence="10 11">
    <name type="scientific">Prosthecobacter fluviatilis</name>
    <dbReference type="NCBI Taxonomy" id="445931"/>
    <lineage>
        <taxon>Bacteria</taxon>
        <taxon>Pseudomonadati</taxon>
        <taxon>Verrucomicrobiota</taxon>
        <taxon>Verrucomicrobiia</taxon>
        <taxon>Verrucomicrobiales</taxon>
        <taxon>Verrucomicrobiaceae</taxon>
        <taxon>Prosthecobacter</taxon>
    </lineage>
</organism>
<evidence type="ECO:0000256" key="3">
    <source>
        <dbReference type="ARBA" id="ARBA00022723"/>
    </source>
</evidence>
<dbReference type="PANTHER" id="PTHR33938">
    <property type="entry name" value="FERULOYL ESTERASE B-RELATED"/>
    <property type="match status" value="1"/>
</dbReference>
<protein>
    <submittedName>
        <fullName evidence="10">Tannase/feruloyl esterase family alpha/beta hydrolase</fullName>
    </submittedName>
</protein>
<evidence type="ECO:0000313" key="10">
    <source>
        <dbReference type="EMBL" id="MFC5453582.1"/>
    </source>
</evidence>
<name>A0ABW0KKI6_9BACT</name>
<keyword evidence="7" id="KW-1015">Disulfide bond</keyword>
<keyword evidence="3" id="KW-0479">Metal-binding</keyword>
<evidence type="ECO:0000256" key="1">
    <source>
        <dbReference type="ARBA" id="ARBA00006249"/>
    </source>
</evidence>
<feature type="signal peptide" evidence="9">
    <location>
        <begin position="1"/>
        <end position="28"/>
    </location>
</feature>
<evidence type="ECO:0000313" key="11">
    <source>
        <dbReference type="Proteomes" id="UP001596052"/>
    </source>
</evidence>
<evidence type="ECO:0000256" key="9">
    <source>
        <dbReference type="SAM" id="SignalP"/>
    </source>
</evidence>
<gene>
    <name evidence="10" type="ORF">ACFQDI_01835</name>
</gene>
<comment type="caution">
    <text evidence="10">The sequence shown here is derived from an EMBL/GenBank/DDBJ whole genome shotgun (WGS) entry which is preliminary data.</text>
</comment>